<dbReference type="InterPro" id="IPR028082">
    <property type="entry name" value="Peripla_BP_I"/>
</dbReference>
<accession>A0A2T2YPH3</accession>
<dbReference type="Proteomes" id="UP000240357">
    <property type="component" value="Unassembled WGS sequence"/>
</dbReference>
<feature type="domain" description="Periplasmic binding protein" evidence="5">
    <location>
        <begin position="51"/>
        <end position="309"/>
    </location>
</feature>
<evidence type="ECO:0000256" key="1">
    <source>
        <dbReference type="ARBA" id="ARBA00004196"/>
    </source>
</evidence>
<evidence type="ECO:0000313" key="7">
    <source>
        <dbReference type="Proteomes" id="UP000240357"/>
    </source>
</evidence>
<gene>
    <name evidence="6" type="ORF">AHMF7605_22820</name>
</gene>
<comment type="caution">
    <text evidence="6">The sequence shown here is derived from an EMBL/GenBank/DDBJ whole genome shotgun (WGS) entry which is preliminary data.</text>
</comment>
<comment type="subcellular location">
    <subcellularLocation>
        <location evidence="1">Cell envelope</location>
    </subcellularLocation>
</comment>
<evidence type="ECO:0000256" key="4">
    <source>
        <dbReference type="SAM" id="SignalP"/>
    </source>
</evidence>
<evidence type="ECO:0000256" key="2">
    <source>
        <dbReference type="ARBA" id="ARBA00007639"/>
    </source>
</evidence>
<feature type="signal peptide" evidence="4">
    <location>
        <begin position="1"/>
        <end position="26"/>
    </location>
</feature>
<evidence type="ECO:0000259" key="5">
    <source>
        <dbReference type="Pfam" id="PF13407"/>
    </source>
</evidence>
<dbReference type="GO" id="GO:0030246">
    <property type="term" value="F:carbohydrate binding"/>
    <property type="evidence" value="ECO:0007669"/>
    <property type="project" value="UniProtKB-ARBA"/>
</dbReference>
<evidence type="ECO:0000256" key="3">
    <source>
        <dbReference type="ARBA" id="ARBA00022729"/>
    </source>
</evidence>
<reference evidence="6 7" key="1">
    <citation type="submission" date="2018-03" db="EMBL/GenBank/DDBJ databases">
        <title>Adhaeribacter sp. HMF7605 Genome sequencing and assembly.</title>
        <authorList>
            <person name="Kang H."/>
            <person name="Kang J."/>
            <person name="Cha I."/>
            <person name="Kim H."/>
            <person name="Joh K."/>
        </authorList>
    </citation>
    <scope>NUCLEOTIDE SEQUENCE [LARGE SCALE GENOMIC DNA]</scope>
    <source>
        <strain evidence="6 7">HMF7605</strain>
    </source>
</reference>
<dbReference type="CDD" id="cd20004">
    <property type="entry name" value="PBP1_ABC_sugar_binding-like"/>
    <property type="match status" value="1"/>
</dbReference>
<dbReference type="PROSITE" id="PS51257">
    <property type="entry name" value="PROKAR_LIPOPROTEIN"/>
    <property type="match status" value="1"/>
</dbReference>
<dbReference type="PANTHER" id="PTHR46847">
    <property type="entry name" value="D-ALLOSE-BINDING PERIPLASMIC PROTEIN-RELATED"/>
    <property type="match status" value="1"/>
</dbReference>
<sequence>MITNRSRFLKNALVLGAMALGSVFTACNNNSGSTQENSTNAKPTAGETLKIAVIPKGSTHTYWKSVHAGAMKAASELGNVEVIWQGPQKEDDRQMQIQVVQNFISRGVNGIVLAPLDERSLVPPVKAAIKRKIPVVIFDSDLGSKEYASFVATDNFAGGKLCAQRLAELTGGKGKIIMLRYSEGSASTHAREEGFLAGMKEYAPDAQLVSTNQYAGATMEKAFQASQNLLNRFADVNGIYCPNESSTQGMLRALQTAGKAGKVKFVGFDSNETLITALNAGTIQGLALQDPFNMGYQGVKTAVAVIKGDAFEKRIDTGITMATKENINDPKINALLTPDLKKWLNE</sequence>
<dbReference type="Pfam" id="PF13407">
    <property type="entry name" value="Peripla_BP_4"/>
    <property type="match status" value="1"/>
</dbReference>
<comment type="similarity">
    <text evidence="2">Belongs to the bacterial solute-binding protein 2 family.</text>
</comment>
<proteinExistence type="inferred from homology"/>
<dbReference type="GO" id="GO:0030313">
    <property type="term" value="C:cell envelope"/>
    <property type="evidence" value="ECO:0007669"/>
    <property type="project" value="UniProtKB-SubCell"/>
</dbReference>
<dbReference type="AlphaFoldDB" id="A0A2T2YPH3"/>
<feature type="chain" id="PRO_5015772017" evidence="4">
    <location>
        <begin position="27"/>
        <end position="346"/>
    </location>
</feature>
<keyword evidence="3 4" id="KW-0732">Signal</keyword>
<dbReference type="InterPro" id="IPR025997">
    <property type="entry name" value="SBP_2_dom"/>
</dbReference>
<organism evidence="6 7">
    <name type="scientific">Adhaeribacter arboris</name>
    <dbReference type="NCBI Taxonomy" id="2072846"/>
    <lineage>
        <taxon>Bacteria</taxon>
        <taxon>Pseudomonadati</taxon>
        <taxon>Bacteroidota</taxon>
        <taxon>Cytophagia</taxon>
        <taxon>Cytophagales</taxon>
        <taxon>Hymenobacteraceae</taxon>
        <taxon>Adhaeribacter</taxon>
    </lineage>
</organism>
<dbReference type="PANTHER" id="PTHR46847:SF1">
    <property type="entry name" value="D-ALLOSE-BINDING PERIPLASMIC PROTEIN-RELATED"/>
    <property type="match status" value="1"/>
</dbReference>
<dbReference type="Gene3D" id="3.40.50.2300">
    <property type="match status" value="2"/>
</dbReference>
<protein>
    <submittedName>
        <fullName evidence="6">Sugar ABC transporter substrate-binding protein</fullName>
    </submittedName>
</protein>
<name>A0A2T2YPH3_9BACT</name>
<dbReference type="EMBL" id="PYFT01000001">
    <property type="protein sequence ID" value="PSR57414.1"/>
    <property type="molecule type" value="Genomic_DNA"/>
</dbReference>
<evidence type="ECO:0000313" key="6">
    <source>
        <dbReference type="EMBL" id="PSR57414.1"/>
    </source>
</evidence>
<dbReference type="OrthoDB" id="569491at2"/>
<keyword evidence="7" id="KW-1185">Reference proteome</keyword>
<dbReference type="SUPFAM" id="SSF53822">
    <property type="entry name" value="Periplasmic binding protein-like I"/>
    <property type="match status" value="1"/>
</dbReference>